<feature type="compositionally biased region" description="Low complexity" evidence="2">
    <location>
        <begin position="119"/>
        <end position="128"/>
    </location>
</feature>
<evidence type="ECO:0000313" key="5">
    <source>
        <dbReference type="EMBL" id="GLD71886.1"/>
    </source>
</evidence>
<reference evidence="5" key="1">
    <citation type="submission" date="2022-08" db="EMBL/GenBank/DDBJ databases">
        <title>Genome sequencing of akame (Lates japonicus).</title>
        <authorList>
            <person name="Hashiguchi Y."/>
            <person name="Takahashi H."/>
        </authorList>
    </citation>
    <scope>NUCLEOTIDE SEQUENCE</scope>
    <source>
        <strain evidence="5">Kochi</strain>
    </source>
</reference>
<dbReference type="AlphaFoldDB" id="A0AAD3NIY6"/>
<name>A0AAD3NIY6_LATJO</name>
<keyword evidence="3" id="KW-0732">Signal</keyword>
<feature type="region of interest" description="Disordered" evidence="2">
    <location>
        <begin position="108"/>
        <end position="139"/>
    </location>
</feature>
<gene>
    <name evidence="5" type="ORF">AKAME5_002321000</name>
</gene>
<dbReference type="Gene3D" id="2.40.50.40">
    <property type="match status" value="1"/>
</dbReference>
<dbReference type="GO" id="GO:0008009">
    <property type="term" value="F:chemokine activity"/>
    <property type="evidence" value="ECO:0007669"/>
    <property type="project" value="InterPro"/>
</dbReference>
<evidence type="ECO:0000256" key="2">
    <source>
        <dbReference type="SAM" id="MobiDB-lite"/>
    </source>
</evidence>
<dbReference type="SMART" id="SM00199">
    <property type="entry name" value="SCY"/>
    <property type="match status" value="1"/>
</dbReference>
<protein>
    <submittedName>
        <fullName evidence="5">C-X-C motif chemokine 11-like protein</fullName>
    </submittedName>
</protein>
<organism evidence="5 6">
    <name type="scientific">Lates japonicus</name>
    <name type="common">Japanese lates</name>
    <dbReference type="NCBI Taxonomy" id="270547"/>
    <lineage>
        <taxon>Eukaryota</taxon>
        <taxon>Metazoa</taxon>
        <taxon>Chordata</taxon>
        <taxon>Craniata</taxon>
        <taxon>Vertebrata</taxon>
        <taxon>Euteleostomi</taxon>
        <taxon>Actinopterygii</taxon>
        <taxon>Neopterygii</taxon>
        <taxon>Teleostei</taxon>
        <taxon>Neoteleostei</taxon>
        <taxon>Acanthomorphata</taxon>
        <taxon>Carangaria</taxon>
        <taxon>Carangaria incertae sedis</taxon>
        <taxon>Centropomidae</taxon>
        <taxon>Lates</taxon>
    </lineage>
</organism>
<dbReference type="Pfam" id="PF00048">
    <property type="entry name" value="IL8"/>
    <property type="match status" value="1"/>
</dbReference>
<feature type="chain" id="PRO_5042006712" evidence="3">
    <location>
        <begin position="20"/>
        <end position="139"/>
    </location>
</feature>
<dbReference type="InterPro" id="IPR001811">
    <property type="entry name" value="Chemokine_IL8-like_dom"/>
</dbReference>
<evidence type="ECO:0000313" key="6">
    <source>
        <dbReference type="Proteomes" id="UP001279410"/>
    </source>
</evidence>
<dbReference type="PRINTS" id="PR00436">
    <property type="entry name" value="INTERLEUKIN8"/>
</dbReference>
<dbReference type="GO" id="GO:0006955">
    <property type="term" value="P:immune response"/>
    <property type="evidence" value="ECO:0007669"/>
    <property type="project" value="InterPro"/>
</dbReference>
<feature type="compositionally biased region" description="Polar residues" evidence="2">
    <location>
        <begin position="129"/>
        <end position="139"/>
    </location>
</feature>
<dbReference type="GO" id="GO:0005615">
    <property type="term" value="C:extracellular space"/>
    <property type="evidence" value="ECO:0007669"/>
    <property type="project" value="UniProtKB-KW"/>
</dbReference>
<dbReference type="Proteomes" id="UP001279410">
    <property type="component" value="Unassembled WGS sequence"/>
</dbReference>
<proteinExistence type="predicted"/>
<keyword evidence="1" id="KW-0202">Cytokine</keyword>
<sequence length="139" mass="15450">MKLSPQSVCQLAFLSLCCALIAVRDSDSTFVPGRCLCPHTVPGVRGELEELNVYRKSPSCNKVTVIVTLKNNKLVCLNPVAPMGRQLIRCWNRVHRMGLDIKRCLKRRRQGRGRGGGQHQHSQQRSQGNNTKASAQASQ</sequence>
<evidence type="ECO:0000259" key="4">
    <source>
        <dbReference type="SMART" id="SM00199"/>
    </source>
</evidence>
<keyword evidence="6" id="KW-1185">Reference proteome</keyword>
<dbReference type="SUPFAM" id="SSF54117">
    <property type="entry name" value="Interleukin 8-like chemokines"/>
    <property type="match status" value="1"/>
</dbReference>
<evidence type="ECO:0000256" key="3">
    <source>
        <dbReference type="SAM" id="SignalP"/>
    </source>
</evidence>
<dbReference type="EMBL" id="BRZM01000777">
    <property type="protein sequence ID" value="GLD71886.1"/>
    <property type="molecule type" value="Genomic_DNA"/>
</dbReference>
<evidence type="ECO:0000256" key="1">
    <source>
        <dbReference type="ARBA" id="ARBA00022514"/>
    </source>
</evidence>
<comment type="caution">
    <text evidence="5">The sequence shown here is derived from an EMBL/GenBank/DDBJ whole genome shotgun (WGS) entry which is preliminary data.</text>
</comment>
<accession>A0AAD3NIY6</accession>
<dbReference type="InterPro" id="IPR036048">
    <property type="entry name" value="Interleukin_8-like_sf"/>
</dbReference>
<feature type="domain" description="Chemokine interleukin-8-like" evidence="4">
    <location>
        <begin position="32"/>
        <end position="91"/>
    </location>
</feature>
<feature type="signal peptide" evidence="3">
    <location>
        <begin position="1"/>
        <end position="19"/>
    </location>
</feature>